<reference evidence="11 12" key="1">
    <citation type="submission" date="2020-08" db="EMBL/GenBank/DDBJ databases">
        <title>Genomic Encyclopedia of Type Strains, Phase IV (KMG-IV): sequencing the most valuable type-strain genomes for metagenomic binning, comparative biology and taxonomic classification.</title>
        <authorList>
            <person name="Goeker M."/>
        </authorList>
    </citation>
    <scope>NUCLEOTIDE SEQUENCE [LARGE SCALE GENOMIC DNA]</scope>
    <source>
        <strain evidence="11 12">DSM 25966</strain>
    </source>
</reference>
<organism evidence="11 12">
    <name type="scientific">Kaistia hirudinis</name>
    <dbReference type="NCBI Taxonomy" id="1293440"/>
    <lineage>
        <taxon>Bacteria</taxon>
        <taxon>Pseudomonadati</taxon>
        <taxon>Pseudomonadota</taxon>
        <taxon>Alphaproteobacteria</taxon>
        <taxon>Hyphomicrobiales</taxon>
        <taxon>Kaistiaceae</taxon>
        <taxon>Kaistia</taxon>
    </lineage>
</organism>
<comment type="caution">
    <text evidence="11">The sequence shown here is derived from an EMBL/GenBank/DDBJ whole genome shotgun (WGS) entry which is preliminary data.</text>
</comment>
<evidence type="ECO:0000256" key="6">
    <source>
        <dbReference type="ARBA" id="ARBA00023159"/>
    </source>
</evidence>
<dbReference type="SMART" id="SM00382">
    <property type="entry name" value="AAA"/>
    <property type="match status" value="1"/>
</dbReference>
<keyword evidence="7" id="KW-0804">Transcription</keyword>
<evidence type="ECO:0000313" key="11">
    <source>
        <dbReference type="EMBL" id="MBB3930474.1"/>
    </source>
</evidence>
<evidence type="ECO:0000256" key="4">
    <source>
        <dbReference type="ARBA" id="ARBA00023015"/>
    </source>
</evidence>
<dbReference type="Pfam" id="PF00072">
    <property type="entry name" value="Response_reg"/>
    <property type="match status" value="1"/>
</dbReference>
<name>A0A840AMH3_9HYPH</name>
<evidence type="ECO:0000259" key="9">
    <source>
        <dbReference type="PROSITE" id="PS50045"/>
    </source>
</evidence>
<dbReference type="InterPro" id="IPR009057">
    <property type="entry name" value="Homeodomain-like_sf"/>
</dbReference>
<evidence type="ECO:0000259" key="10">
    <source>
        <dbReference type="PROSITE" id="PS50110"/>
    </source>
</evidence>
<dbReference type="SMART" id="SM00448">
    <property type="entry name" value="REC"/>
    <property type="match status" value="1"/>
</dbReference>
<dbReference type="InterPro" id="IPR058031">
    <property type="entry name" value="AAA_lid_NorR"/>
</dbReference>
<dbReference type="InterPro" id="IPR025943">
    <property type="entry name" value="Sigma_54_int_dom_ATP-bd_2"/>
</dbReference>
<dbReference type="GO" id="GO:0043565">
    <property type="term" value="F:sequence-specific DNA binding"/>
    <property type="evidence" value="ECO:0007669"/>
    <property type="project" value="InterPro"/>
</dbReference>
<dbReference type="Pfam" id="PF00158">
    <property type="entry name" value="Sigma54_activat"/>
    <property type="match status" value="1"/>
</dbReference>
<protein>
    <submittedName>
        <fullName evidence="11">Two-component system repressor protein LuxO</fullName>
    </submittedName>
</protein>
<dbReference type="Gene3D" id="3.40.50.300">
    <property type="entry name" value="P-loop containing nucleotide triphosphate hydrolases"/>
    <property type="match status" value="1"/>
</dbReference>
<keyword evidence="6" id="KW-0010">Activator</keyword>
<keyword evidence="4" id="KW-0805">Transcription regulation</keyword>
<dbReference type="PROSITE" id="PS50045">
    <property type="entry name" value="SIGMA54_INTERACT_4"/>
    <property type="match status" value="1"/>
</dbReference>
<dbReference type="AlphaFoldDB" id="A0A840AMH3"/>
<evidence type="ECO:0000256" key="1">
    <source>
        <dbReference type="ARBA" id="ARBA00022741"/>
    </source>
</evidence>
<dbReference type="Pfam" id="PF02954">
    <property type="entry name" value="HTH_8"/>
    <property type="match status" value="1"/>
</dbReference>
<dbReference type="PANTHER" id="PTHR32071">
    <property type="entry name" value="TRANSCRIPTIONAL REGULATORY PROTEIN"/>
    <property type="match status" value="1"/>
</dbReference>
<feature type="domain" description="Response regulatory" evidence="10">
    <location>
        <begin position="12"/>
        <end position="125"/>
    </location>
</feature>
<keyword evidence="1" id="KW-0547">Nucleotide-binding</keyword>
<evidence type="ECO:0000313" key="12">
    <source>
        <dbReference type="Proteomes" id="UP000553963"/>
    </source>
</evidence>
<dbReference type="GO" id="GO:0005524">
    <property type="term" value="F:ATP binding"/>
    <property type="evidence" value="ECO:0007669"/>
    <property type="project" value="UniProtKB-KW"/>
</dbReference>
<dbReference type="PROSITE" id="PS00688">
    <property type="entry name" value="SIGMA54_INTERACT_3"/>
    <property type="match status" value="1"/>
</dbReference>
<evidence type="ECO:0000256" key="3">
    <source>
        <dbReference type="ARBA" id="ARBA00023012"/>
    </source>
</evidence>
<sequence>MAFADGSQGPVQILVIDADPVQRRLVSAHLSAGGGRAMEALTVASRAEAADRLSGRGPALVVADVETLGGADALAALVGDHTRVIATSARGSVHAAVAAIRAGAVDYLPKPFGAAALIERVEAAIAQWNRNPEPSVRPTARSAAAQADLGFEGFVGRSPAMAAIFDQIARVAPSRAPVFITGESGTGKELCAEAIHARSGRGGKPFIAINCGAIPKDLMESEVFGHVRGAFTGASDTRAGAAELADGGTLFLDEIGEMDLALQAKLLRFLQSGTVQRVGDTTARKVDVRIISATNRDPFAEIATGRFREDLFYRLHVLPIHMPPLRARADDVLLLAETFLARFTAEEQRDFQGFSAEAAAMLLAHAWPGNVRELQNAIRRMVVLNQGTEITAQMLPATIGAAAPTMSDALSAPMLSGSIMPFWEQERSIIESAVGAFSGNIARAAAALEISPSTIYRKRQAWLEKRSA</sequence>
<dbReference type="CDD" id="cd00156">
    <property type="entry name" value="REC"/>
    <property type="match status" value="1"/>
</dbReference>
<dbReference type="PROSITE" id="PS00676">
    <property type="entry name" value="SIGMA54_INTERACT_2"/>
    <property type="match status" value="1"/>
</dbReference>
<evidence type="ECO:0000256" key="2">
    <source>
        <dbReference type="ARBA" id="ARBA00022840"/>
    </source>
</evidence>
<dbReference type="InterPro" id="IPR003593">
    <property type="entry name" value="AAA+_ATPase"/>
</dbReference>
<dbReference type="EMBL" id="JACIDS010000002">
    <property type="protein sequence ID" value="MBB3930474.1"/>
    <property type="molecule type" value="Genomic_DNA"/>
</dbReference>
<proteinExistence type="predicted"/>
<dbReference type="SUPFAM" id="SSF52172">
    <property type="entry name" value="CheY-like"/>
    <property type="match status" value="1"/>
</dbReference>
<keyword evidence="2" id="KW-0067">ATP-binding</keyword>
<dbReference type="Gene3D" id="3.40.50.2300">
    <property type="match status" value="1"/>
</dbReference>
<dbReference type="InterPro" id="IPR002078">
    <property type="entry name" value="Sigma_54_int"/>
</dbReference>
<keyword evidence="12" id="KW-1185">Reference proteome</keyword>
<feature type="modified residue" description="4-aspartylphosphate" evidence="8">
    <location>
        <position position="64"/>
    </location>
</feature>
<dbReference type="Gene3D" id="1.10.8.60">
    <property type="match status" value="1"/>
</dbReference>
<dbReference type="InterPro" id="IPR002197">
    <property type="entry name" value="HTH_Fis"/>
</dbReference>
<evidence type="ECO:0000256" key="7">
    <source>
        <dbReference type="ARBA" id="ARBA00023163"/>
    </source>
</evidence>
<dbReference type="InterPro" id="IPR001789">
    <property type="entry name" value="Sig_transdc_resp-reg_receiver"/>
</dbReference>
<accession>A0A840AMH3</accession>
<evidence type="ECO:0000256" key="8">
    <source>
        <dbReference type="PROSITE-ProRule" id="PRU00169"/>
    </source>
</evidence>
<dbReference type="GO" id="GO:0006355">
    <property type="term" value="P:regulation of DNA-templated transcription"/>
    <property type="evidence" value="ECO:0007669"/>
    <property type="project" value="InterPro"/>
</dbReference>
<keyword evidence="8" id="KW-0597">Phosphoprotein</keyword>
<dbReference type="SUPFAM" id="SSF46689">
    <property type="entry name" value="Homeodomain-like"/>
    <property type="match status" value="1"/>
</dbReference>
<keyword evidence="5" id="KW-0238">DNA-binding</keyword>
<dbReference type="GO" id="GO:0000160">
    <property type="term" value="P:phosphorelay signal transduction system"/>
    <property type="evidence" value="ECO:0007669"/>
    <property type="project" value="UniProtKB-KW"/>
</dbReference>
<dbReference type="Gene3D" id="1.10.10.60">
    <property type="entry name" value="Homeodomain-like"/>
    <property type="match status" value="1"/>
</dbReference>
<gene>
    <name evidence="11" type="ORF">GGR25_001513</name>
</gene>
<dbReference type="SUPFAM" id="SSF52540">
    <property type="entry name" value="P-loop containing nucleoside triphosphate hydrolases"/>
    <property type="match status" value="1"/>
</dbReference>
<dbReference type="FunFam" id="3.40.50.300:FF:000006">
    <property type="entry name" value="DNA-binding transcriptional regulator NtrC"/>
    <property type="match status" value="1"/>
</dbReference>
<dbReference type="Proteomes" id="UP000553963">
    <property type="component" value="Unassembled WGS sequence"/>
</dbReference>
<dbReference type="Pfam" id="PF25601">
    <property type="entry name" value="AAA_lid_14"/>
    <property type="match status" value="1"/>
</dbReference>
<dbReference type="RefSeq" id="WP_183398129.1">
    <property type="nucleotide sequence ID" value="NZ_JACIDS010000002.1"/>
</dbReference>
<keyword evidence="3" id="KW-0902">Two-component regulatory system</keyword>
<evidence type="ECO:0000256" key="5">
    <source>
        <dbReference type="ARBA" id="ARBA00023125"/>
    </source>
</evidence>
<dbReference type="InterPro" id="IPR027417">
    <property type="entry name" value="P-loop_NTPase"/>
</dbReference>
<feature type="domain" description="Sigma-54 factor interaction" evidence="9">
    <location>
        <begin position="154"/>
        <end position="383"/>
    </location>
</feature>
<dbReference type="InterPro" id="IPR025944">
    <property type="entry name" value="Sigma_54_int_dom_CS"/>
</dbReference>
<dbReference type="InterPro" id="IPR011006">
    <property type="entry name" value="CheY-like_superfamily"/>
</dbReference>
<dbReference type="PANTHER" id="PTHR32071:SF117">
    <property type="entry name" value="PTS-DEPENDENT DIHYDROXYACETONE KINASE OPERON REGULATORY PROTEIN-RELATED"/>
    <property type="match status" value="1"/>
</dbReference>
<dbReference type="CDD" id="cd00009">
    <property type="entry name" value="AAA"/>
    <property type="match status" value="1"/>
</dbReference>
<dbReference type="PROSITE" id="PS50110">
    <property type="entry name" value="RESPONSE_REGULATORY"/>
    <property type="match status" value="1"/>
</dbReference>